<proteinExistence type="predicted"/>
<protein>
    <submittedName>
        <fullName evidence="1">N-formylglutamate amidohydrolase</fullName>
    </submittedName>
</protein>
<dbReference type="EMBL" id="FNKB01000001">
    <property type="protein sequence ID" value="SDQ17730.1"/>
    <property type="molecule type" value="Genomic_DNA"/>
</dbReference>
<dbReference type="SUPFAM" id="SSF53187">
    <property type="entry name" value="Zn-dependent exopeptidases"/>
    <property type="match status" value="1"/>
</dbReference>
<dbReference type="AlphaFoldDB" id="A0A1H0YRH4"/>
<dbReference type="Proteomes" id="UP000182690">
    <property type="component" value="Unassembled WGS sequence"/>
</dbReference>
<organism evidence="1 2">
    <name type="scientific">Leucobacter chromiiresistens</name>
    <dbReference type="NCBI Taxonomy" id="1079994"/>
    <lineage>
        <taxon>Bacteria</taxon>
        <taxon>Bacillati</taxon>
        <taxon>Actinomycetota</taxon>
        <taxon>Actinomycetes</taxon>
        <taxon>Micrococcales</taxon>
        <taxon>Microbacteriaceae</taxon>
        <taxon>Leucobacter</taxon>
    </lineage>
</organism>
<reference evidence="1 2" key="1">
    <citation type="submission" date="2016-10" db="EMBL/GenBank/DDBJ databases">
        <authorList>
            <person name="de Groot N.N."/>
        </authorList>
    </citation>
    <scope>NUCLEOTIDE SEQUENCE [LARGE SCALE GENOMIC DNA]</scope>
    <source>
        <strain evidence="1 2">DSM 22788</strain>
    </source>
</reference>
<dbReference type="RefSeq" id="WP_010155065.1">
    <property type="nucleotide sequence ID" value="NZ_FNKB01000001.1"/>
</dbReference>
<keyword evidence="1" id="KW-0378">Hydrolase</keyword>
<dbReference type="Pfam" id="PF05013">
    <property type="entry name" value="FGase"/>
    <property type="match status" value="1"/>
</dbReference>
<evidence type="ECO:0000313" key="2">
    <source>
        <dbReference type="Proteomes" id="UP000182690"/>
    </source>
</evidence>
<sequence>MSAHDLDLIPAGTVFAPSEVIHYADRDMRDLAEAISDADVLVTVPHAEAAIPEELAGFLAPGLTRRLQRDFSDATAARVMRRWAQIDPRVVAVVNPHPRLVRDPNRARPDDLRDQLRQAFDRVRAAEGAGAADLDGVDAIRPVSYSNIAMLDAPATPERLDELVGALTSVASQGLDVYEAMREELTELFITKGLAHGGAFTRLSFHDTMHLGMRPDGSLEPEAPAGGPPRVVTLSNGGDAEGEQRTADQPVTMPPADLRMLADAHRAEFELVDHDAVALNRPYRGEHEIFAAAARFRGIAGDAEAAGFSPAAAQVEFSRAYLLGPHAIGALRDPGTDWVDEDPERIDFFAYACKRAWDAFRDRD</sequence>
<dbReference type="InterPro" id="IPR007709">
    <property type="entry name" value="N-FG_amidohydro"/>
</dbReference>
<evidence type="ECO:0000313" key="1">
    <source>
        <dbReference type="EMBL" id="SDQ17730.1"/>
    </source>
</evidence>
<gene>
    <name evidence="1" type="ORF">SAMN04488565_1122</name>
</gene>
<dbReference type="GO" id="GO:0016787">
    <property type="term" value="F:hydrolase activity"/>
    <property type="evidence" value="ECO:0007669"/>
    <property type="project" value="UniProtKB-KW"/>
</dbReference>
<name>A0A1H0YRH4_9MICO</name>
<dbReference type="Gene3D" id="3.40.630.40">
    <property type="entry name" value="Zn-dependent exopeptidases"/>
    <property type="match status" value="1"/>
</dbReference>
<dbReference type="STRING" id="1079994.SAMN04488565_1122"/>
<dbReference type="OrthoDB" id="4470164at2"/>
<accession>A0A1H0YRH4</accession>